<keyword evidence="2" id="KW-1185">Reference proteome</keyword>
<comment type="caution">
    <text evidence="1">The sequence shown here is derived from an EMBL/GenBank/DDBJ whole genome shotgun (WGS) entry which is preliminary data.</text>
</comment>
<dbReference type="AlphaFoldDB" id="A0A7Y0EP94"/>
<dbReference type="RefSeq" id="WP_169171970.1">
    <property type="nucleotide sequence ID" value="NZ_JAAIII010000003.1"/>
</dbReference>
<sequence>MTSDADDGTSIPEIRDQVLKYSVQDLKRLMFEKEAASDYRAMQYYALRSIASTLYAIALMKREEIENSKNQNQTTV</sequence>
<evidence type="ECO:0000313" key="1">
    <source>
        <dbReference type="EMBL" id="NMM93920.1"/>
    </source>
</evidence>
<name>A0A7Y0EP94_9BIFI</name>
<organism evidence="1 2">
    <name type="scientific">Bifidobacterium oedipodis</name>
    <dbReference type="NCBI Taxonomy" id="2675322"/>
    <lineage>
        <taxon>Bacteria</taxon>
        <taxon>Bacillati</taxon>
        <taxon>Actinomycetota</taxon>
        <taxon>Actinomycetes</taxon>
        <taxon>Bifidobacteriales</taxon>
        <taxon>Bifidobacteriaceae</taxon>
        <taxon>Bifidobacterium</taxon>
    </lineage>
</organism>
<protein>
    <submittedName>
        <fullName evidence="1">Uncharacterized protein</fullName>
    </submittedName>
</protein>
<accession>A0A7Y0EP94</accession>
<dbReference type="EMBL" id="JAAIII010000003">
    <property type="protein sequence ID" value="NMM93920.1"/>
    <property type="molecule type" value="Genomic_DNA"/>
</dbReference>
<gene>
    <name evidence="1" type="ORF">G1C95_1107</name>
</gene>
<proteinExistence type="predicted"/>
<reference evidence="1 2" key="1">
    <citation type="submission" date="2020-02" db="EMBL/GenBank/DDBJ databases">
        <title>Characterization of phylogenetic diversity of novel bifidobacterial species isolated in Czech ZOOs.</title>
        <authorList>
            <person name="Lugli G.A."/>
            <person name="Vera N.B."/>
            <person name="Ventura M."/>
        </authorList>
    </citation>
    <scope>NUCLEOTIDE SEQUENCE [LARGE SCALE GENOMIC DNA]</scope>
    <source>
        <strain evidence="1 2">DSM 109957</strain>
    </source>
</reference>
<dbReference type="Proteomes" id="UP000532194">
    <property type="component" value="Unassembled WGS sequence"/>
</dbReference>
<evidence type="ECO:0000313" key="2">
    <source>
        <dbReference type="Proteomes" id="UP000532194"/>
    </source>
</evidence>